<accession>A0ABD3G5K0</accession>
<protein>
    <submittedName>
        <fullName evidence="1">Uncharacterized protein</fullName>
    </submittedName>
</protein>
<evidence type="ECO:0000313" key="2">
    <source>
        <dbReference type="Proteomes" id="UP001632037"/>
    </source>
</evidence>
<gene>
    <name evidence="1" type="ORF">V7S43_000373</name>
</gene>
<dbReference type="AlphaFoldDB" id="A0ABD3G5K0"/>
<evidence type="ECO:0000313" key="1">
    <source>
        <dbReference type="EMBL" id="KAL3674418.1"/>
    </source>
</evidence>
<dbReference type="Proteomes" id="UP001632037">
    <property type="component" value="Unassembled WGS sequence"/>
</dbReference>
<proteinExistence type="predicted"/>
<name>A0ABD3G5K0_9STRA</name>
<organism evidence="1 2">
    <name type="scientific">Phytophthora oleae</name>
    <dbReference type="NCBI Taxonomy" id="2107226"/>
    <lineage>
        <taxon>Eukaryota</taxon>
        <taxon>Sar</taxon>
        <taxon>Stramenopiles</taxon>
        <taxon>Oomycota</taxon>
        <taxon>Peronosporomycetes</taxon>
        <taxon>Peronosporales</taxon>
        <taxon>Peronosporaceae</taxon>
        <taxon>Phytophthora</taxon>
    </lineage>
</organism>
<reference evidence="1 2" key="1">
    <citation type="submission" date="2024-09" db="EMBL/GenBank/DDBJ databases">
        <title>Genome sequencing and assembly of Phytophthora oleae, isolate VK10A, causative agent of rot of olive drupes.</title>
        <authorList>
            <person name="Conti Taguali S."/>
            <person name="Riolo M."/>
            <person name="La Spada F."/>
            <person name="Cacciola S.O."/>
            <person name="Dionisio G."/>
        </authorList>
    </citation>
    <scope>NUCLEOTIDE SEQUENCE [LARGE SCALE GENOMIC DNA]</scope>
    <source>
        <strain evidence="1 2">VK10A</strain>
    </source>
</reference>
<dbReference type="EMBL" id="JBIMZQ010000001">
    <property type="protein sequence ID" value="KAL3674418.1"/>
    <property type="molecule type" value="Genomic_DNA"/>
</dbReference>
<comment type="caution">
    <text evidence="1">The sequence shown here is derived from an EMBL/GenBank/DDBJ whole genome shotgun (WGS) entry which is preliminary data.</text>
</comment>
<keyword evidence="2" id="KW-1185">Reference proteome</keyword>
<sequence>MSFSCLSSRYLSSSAVENPRSSWGARRHAQGTGFHSRRKLNAISSYWIPERVTSFLVTSKRRFNIGAMAMNWDSIASASSSNDRRSSIHGVREGKGFALRAQGTGSTDIRRRGNSEGGTASRVFSLATPLVARPPPKPTLDRKLVSEKCVAMAERTQEALFDARGLDAEIEDMTLWVHARVVPLKWRRRVLIHLDPIYCQMTFCREELVRGWKLLYPPFHQPNIDSFERRLCYLERSVQLLTAAIEECKAKLQNAETLAACRYIQLWTRRILAKRGFYTKVIKLSYHHRGIVSGMFDSISGNSKLTAHRPAHSFTLEYPRSEKNWDSFS</sequence>